<evidence type="ECO:0000313" key="3">
    <source>
        <dbReference type="EMBL" id="SCG45510.1"/>
    </source>
</evidence>
<keyword evidence="4" id="KW-1185">Reference proteome</keyword>
<dbReference type="Gene3D" id="3.40.50.1950">
    <property type="entry name" value="Flavin prenyltransferase-like"/>
    <property type="match status" value="1"/>
</dbReference>
<evidence type="ECO:0000256" key="1">
    <source>
        <dbReference type="SAM" id="MobiDB-lite"/>
    </source>
</evidence>
<dbReference type="Pfam" id="PF02441">
    <property type="entry name" value="Flavoprotein"/>
    <property type="match status" value="1"/>
</dbReference>
<gene>
    <name evidence="3" type="ORF">GA0074704_1748</name>
</gene>
<dbReference type="Proteomes" id="UP000198210">
    <property type="component" value="Chromosome I"/>
</dbReference>
<dbReference type="SUPFAM" id="SSF52507">
    <property type="entry name" value="Homo-oligomeric flavin-containing Cys decarboxylases, HFCD"/>
    <property type="match status" value="1"/>
</dbReference>
<feature type="region of interest" description="Disordered" evidence="1">
    <location>
        <begin position="163"/>
        <end position="184"/>
    </location>
</feature>
<dbReference type="InterPro" id="IPR036551">
    <property type="entry name" value="Flavin_trans-like"/>
</dbReference>
<name>A0A1C5HHN5_9ACTN</name>
<dbReference type="GO" id="GO:0003824">
    <property type="term" value="F:catalytic activity"/>
    <property type="evidence" value="ECO:0007669"/>
    <property type="project" value="InterPro"/>
</dbReference>
<organism evidence="3 4">
    <name type="scientific">Micromonospora siamensis</name>
    <dbReference type="NCBI Taxonomy" id="299152"/>
    <lineage>
        <taxon>Bacteria</taxon>
        <taxon>Bacillati</taxon>
        <taxon>Actinomycetota</taxon>
        <taxon>Actinomycetes</taxon>
        <taxon>Micromonosporales</taxon>
        <taxon>Micromonosporaceae</taxon>
        <taxon>Micromonospora</taxon>
    </lineage>
</organism>
<evidence type="ECO:0000259" key="2">
    <source>
        <dbReference type="Pfam" id="PF02441"/>
    </source>
</evidence>
<dbReference type="AlphaFoldDB" id="A0A1C5HHN5"/>
<evidence type="ECO:0000313" key="4">
    <source>
        <dbReference type="Proteomes" id="UP000198210"/>
    </source>
</evidence>
<accession>A0A1C5HHN5</accession>
<feature type="domain" description="Flavoprotein" evidence="2">
    <location>
        <begin position="8"/>
        <end position="148"/>
    </location>
</feature>
<dbReference type="EMBL" id="LT607751">
    <property type="protein sequence ID" value="SCG45510.1"/>
    <property type="molecule type" value="Genomic_DNA"/>
</dbReference>
<dbReference type="RefSeq" id="WP_088970030.1">
    <property type="nucleotide sequence ID" value="NZ_JBHLYF010000042.1"/>
</dbReference>
<sequence>MSQRGVLALVACAAPPVLRIGELIQLLQEDGWTVCLTATPTAATWIDREALAQQTGYPVRVKWRMPGEPEPHPPADVVAVVPATFNVINKWALGISDTLALGILNEALGAGLPVYAFPNVKAQLAAHPSYGQNWRLLEQVGARVIPMDDAGWTTVLGKLRTSQLPLSDNRQSPPAQNGFEQEMG</sequence>
<dbReference type="InterPro" id="IPR003382">
    <property type="entry name" value="Flavoprotein"/>
</dbReference>
<reference evidence="3 4" key="1">
    <citation type="submission" date="2016-06" db="EMBL/GenBank/DDBJ databases">
        <authorList>
            <person name="Kjaerup R.B."/>
            <person name="Dalgaard T.S."/>
            <person name="Juul-Madsen H.R."/>
        </authorList>
    </citation>
    <scope>NUCLEOTIDE SEQUENCE [LARGE SCALE GENOMIC DNA]</scope>
    <source>
        <strain evidence="3 4">DSM 45097</strain>
    </source>
</reference>
<protein>
    <submittedName>
        <fullName evidence="3">Flavoprotein</fullName>
    </submittedName>
</protein>
<proteinExistence type="predicted"/>